<comment type="similarity">
    <text evidence="1 8">Belongs to the class-I aminoacyl-tRNA synthetase family. Glutamate--tRNA ligase type 1 subfamily.</text>
</comment>
<dbReference type="GO" id="GO:0005737">
    <property type="term" value="C:cytoplasm"/>
    <property type="evidence" value="ECO:0007669"/>
    <property type="project" value="UniProtKB-SubCell"/>
</dbReference>
<dbReference type="GO" id="GO:0008270">
    <property type="term" value="F:zinc ion binding"/>
    <property type="evidence" value="ECO:0007669"/>
    <property type="project" value="InterPro"/>
</dbReference>
<evidence type="ECO:0000256" key="3">
    <source>
        <dbReference type="ARBA" id="ARBA00022598"/>
    </source>
</evidence>
<dbReference type="Gene3D" id="1.10.10.350">
    <property type="match status" value="1"/>
</dbReference>
<sequence>MSVKVRFAPSPTGKLHVGNVRTALVNWMFAKGQGGSFVLRIDDTDLARSTPEFEQGIEDDLTWLGMPWDERYNQSKRFDRYEEAAARLKASGRLYPAYETADELDRRRKVQLSRGLPPIYDRAALELTEEQKAAYEAEGRRPHWRFKLDGKRVAWEDLARGHAEVDTASMSDPVLIREDGLFLYTLPSVVDDIDMAITHIIRGEDHVTNTGAQIEIFEALGATVPGFAHMPLLVGADGAALSKRLGSLSISDMRDQGYEPIAITSHLGRIGTSDPLEVGASVEALGHSFAFSKMGRSPARYDTADLDRLNAQALHIMDYATAQPRLQALGADLGEAFWNTVRGNLTKFADVADMAQIVRGPIQPVIEDAAFIETALRLLPEVIDENAWSAWTSAVKAETGAKGKALFMPLRLALTGQQHGPDMAAMAPLIGRETIQRRLRGEAA</sequence>
<dbReference type="SUPFAM" id="SSF52374">
    <property type="entry name" value="Nucleotidylyl transferase"/>
    <property type="match status" value="1"/>
</dbReference>
<comment type="subcellular location">
    <subcellularLocation>
        <location evidence="8">Cytoplasm</location>
    </subcellularLocation>
</comment>
<evidence type="ECO:0000313" key="12">
    <source>
        <dbReference type="Proteomes" id="UP000031166"/>
    </source>
</evidence>
<keyword evidence="3 8" id="KW-0436">Ligase</keyword>
<dbReference type="AlphaFoldDB" id="A0A0B4C812"/>
<evidence type="ECO:0000256" key="1">
    <source>
        <dbReference type="ARBA" id="ARBA00007894"/>
    </source>
</evidence>
<keyword evidence="2 8" id="KW-0963">Cytoplasm</keyword>
<evidence type="ECO:0000256" key="7">
    <source>
        <dbReference type="ARBA" id="ARBA00023146"/>
    </source>
</evidence>
<gene>
    <name evidence="8" type="primary">gltX</name>
    <name evidence="11" type="ORF">RM53_10225</name>
</gene>
<dbReference type="CDD" id="cd00808">
    <property type="entry name" value="GluRS_core"/>
    <property type="match status" value="1"/>
</dbReference>
<dbReference type="GO" id="GO:0004818">
    <property type="term" value="F:glutamate-tRNA ligase activity"/>
    <property type="evidence" value="ECO:0007669"/>
    <property type="project" value="UniProtKB-UniRule"/>
</dbReference>
<dbReference type="HAMAP" id="MF_00022">
    <property type="entry name" value="Glu_tRNA_synth_type1"/>
    <property type="match status" value="1"/>
</dbReference>
<dbReference type="InterPro" id="IPR014729">
    <property type="entry name" value="Rossmann-like_a/b/a_fold"/>
</dbReference>
<dbReference type="SUPFAM" id="SSF48163">
    <property type="entry name" value="An anticodon-binding domain of class I aminoacyl-tRNA synthetases"/>
    <property type="match status" value="1"/>
</dbReference>
<dbReference type="EMBL" id="JWSY01000017">
    <property type="protein sequence ID" value="KIC57194.1"/>
    <property type="molecule type" value="Genomic_DNA"/>
</dbReference>
<dbReference type="InterPro" id="IPR000924">
    <property type="entry name" value="Glu/Gln-tRNA-synth"/>
</dbReference>
<evidence type="ECO:0000259" key="10">
    <source>
        <dbReference type="Pfam" id="PF19269"/>
    </source>
</evidence>
<feature type="short sequence motif" description="'KMSKS' region" evidence="8">
    <location>
        <begin position="240"/>
        <end position="244"/>
    </location>
</feature>
<dbReference type="InterPro" id="IPR049940">
    <property type="entry name" value="GluQ/Sye"/>
</dbReference>
<dbReference type="Gene3D" id="3.40.50.620">
    <property type="entry name" value="HUPs"/>
    <property type="match status" value="1"/>
</dbReference>
<evidence type="ECO:0000256" key="8">
    <source>
        <dbReference type="HAMAP-Rule" id="MF_00022"/>
    </source>
</evidence>
<dbReference type="InterPro" id="IPR004527">
    <property type="entry name" value="Glu-tRNA-ligase_bac/mito"/>
</dbReference>
<comment type="catalytic activity">
    <reaction evidence="8">
        <text>tRNA(Glu) + L-glutamate + ATP = L-glutamyl-tRNA(Glu) + AMP + diphosphate</text>
        <dbReference type="Rhea" id="RHEA:23540"/>
        <dbReference type="Rhea" id="RHEA-COMP:9663"/>
        <dbReference type="Rhea" id="RHEA-COMP:9680"/>
        <dbReference type="ChEBI" id="CHEBI:29985"/>
        <dbReference type="ChEBI" id="CHEBI:30616"/>
        <dbReference type="ChEBI" id="CHEBI:33019"/>
        <dbReference type="ChEBI" id="CHEBI:78442"/>
        <dbReference type="ChEBI" id="CHEBI:78520"/>
        <dbReference type="ChEBI" id="CHEBI:456215"/>
        <dbReference type="EC" id="6.1.1.17"/>
    </reaction>
</comment>
<dbReference type="Proteomes" id="UP000031166">
    <property type="component" value="Unassembled WGS sequence"/>
</dbReference>
<keyword evidence="5 8" id="KW-0067">ATP-binding</keyword>
<reference evidence="11 12" key="1">
    <citation type="submission" date="2014-12" db="EMBL/GenBank/DDBJ databases">
        <title>Genome sequencing of Brevundimonas nasdae TPW30.</title>
        <authorList>
            <person name="Tan P.W."/>
            <person name="Chan K.-G."/>
        </authorList>
    </citation>
    <scope>NUCLEOTIDE SEQUENCE [LARGE SCALE GENOMIC DNA]</scope>
    <source>
        <strain evidence="11 12">TPW30</strain>
    </source>
</reference>
<evidence type="ECO:0000256" key="5">
    <source>
        <dbReference type="ARBA" id="ARBA00022840"/>
    </source>
</evidence>
<organism evidence="11 12">
    <name type="scientific">Brevundimonas nasdae</name>
    <dbReference type="NCBI Taxonomy" id="172043"/>
    <lineage>
        <taxon>Bacteria</taxon>
        <taxon>Pseudomonadati</taxon>
        <taxon>Pseudomonadota</taxon>
        <taxon>Alphaproteobacteria</taxon>
        <taxon>Caulobacterales</taxon>
        <taxon>Caulobacteraceae</taxon>
        <taxon>Brevundimonas</taxon>
    </lineage>
</organism>
<dbReference type="InterPro" id="IPR008925">
    <property type="entry name" value="aa_tRNA-synth_I_cd-bd_sf"/>
</dbReference>
<evidence type="ECO:0000256" key="6">
    <source>
        <dbReference type="ARBA" id="ARBA00022917"/>
    </source>
</evidence>
<dbReference type="InterPro" id="IPR033910">
    <property type="entry name" value="GluRS_core"/>
</dbReference>
<dbReference type="STRING" id="172043.RM53_10225"/>
<protein>
    <recommendedName>
        <fullName evidence="8">Glutamate--tRNA ligase</fullName>
        <ecNumber evidence="8">6.1.1.17</ecNumber>
    </recommendedName>
    <alternativeName>
        <fullName evidence="8">Glutamyl-tRNA synthetase</fullName>
        <shortName evidence="8">GluRS</shortName>
    </alternativeName>
</protein>
<feature type="short sequence motif" description="'HIGH' region" evidence="8">
    <location>
        <begin position="9"/>
        <end position="19"/>
    </location>
</feature>
<dbReference type="GO" id="GO:0005524">
    <property type="term" value="F:ATP binding"/>
    <property type="evidence" value="ECO:0007669"/>
    <property type="project" value="UniProtKB-UniRule"/>
</dbReference>
<evidence type="ECO:0000256" key="4">
    <source>
        <dbReference type="ARBA" id="ARBA00022741"/>
    </source>
</evidence>
<evidence type="ECO:0000313" key="11">
    <source>
        <dbReference type="EMBL" id="KIC57194.1"/>
    </source>
</evidence>
<dbReference type="InterPro" id="IPR020751">
    <property type="entry name" value="aa-tRNA-synth_I_codon-bd_sub2"/>
</dbReference>
<feature type="domain" description="Glutamyl/glutaminyl-tRNA synthetase class Ib catalytic" evidence="9">
    <location>
        <begin position="3"/>
        <end position="274"/>
    </location>
</feature>
<keyword evidence="4 8" id="KW-0547">Nucleotide-binding</keyword>
<comment type="caution">
    <text evidence="8">Lacks conserved residue(s) required for the propagation of feature annotation.</text>
</comment>
<comment type="subunit">
    <text evidence="8">Monomer.</text>
</comment>
<dbReference type="PANTHER" id="PTHR43311:SF2">
    <property type="entry name" value="GLUTAMATE--TRNA LIGASE, MITOCHONDRIAL-RELATED"/>
    <property type="match status" value="1"/>
</dbReference>
<dbReference type="InterPro" id="IPR001412">
    <property type="entry name" value="aa-tRNA-synth_I_CS"/>
</dbReference>
<keyword evidence="6 8" id="KW-0648">Protein biosynthesis</keyword>
<dbReference type="Pfam" id="PF00749">
    <property type="entry name" value="tRNA-synt_1c"/>
    <property type="match status" value="1"/>
</dbReference>
<dbReference type="Pfam" id="PF19269">
    <property type="entry name" value="Anticodon_2"/>
    <property type="match status" value="1"/>
</dbReference>
<dbReference type="PROSITE" id="PS00178">
    <property type="entry name" value="AA_TRNA_LIGASE_I"/>
    <property type="match status" value="1"/>
</dbReference>
<comment type="caution">
    <text evidence="11">The sequence shown here is derived from an EMBL/GenBank/DDBJ whole genome shotgun (WGS) entry which is preliminary data.</text>
</comment>
<evidence type="ECO:0000259" key="9">
    <source>
        <dbReference type="Pfam" id="PF00749"/>
    </source>
</evidence>
<feature type="binding site" evidence="8">
    <location>
        <position position="243"/>
    </location>
    <ligand>
        <name>ATP</name>
        <dbReference type="ChEBI" id="CHEBI:30616"/>
    </ligand>
</feature>
<feature type="domain" description="Aminoacyl-tRNA synthetase class I anticodon-binding" evidence="10">
    <location>
        <begin position="370"/>
        <end position="440"/>
    </location>
</feature>
<dbReference type="EC" id="6.1.1.17" evidence="8"/>
<dbReference type="PRINTS" id="PR00987">
    <property type="entry name" value="TRNASYNTHGLU"/>
</dbReference>
<keyword evidence="7 8" id="KW-0030">Aminoacyl-tRNA synthetase</keyword>
<dbReference type="GO" id="GO:0000049">
    <property type="term" value="F:tRNA binding"/>
    <property type="evidence" value="ECO:0007669"/>
    <property type="project" value="InterPro"/>
</dbReference>
<dbReference type="GO" id="GO:0006424">
    <property type="term" value="P:glutamyl-tRNA aminoacylation"/>
    <property type="evidence" value="ECO:0007669"/>
    <property type="project" value="UniProtKB-UniRule"/>
</dbReference>
<dbReference type="InterPro" id="IPR045462">
    <property type="entry name" value="aa-tRNA-synth_I_cd-bd"/>
</dbReference>
<dbReference type="PANTHER" id="PTHR43311">
    <property type="entry name" value="GLUTAMATE--TRNA LIGASE"/>
    <property type="match status" value="1"/>
</dbReference>
<name>A0A0B4C812_9CAUL</name>
<dbReference type="InterPro" id="IPR020058">
    <property type="entry name" value="Glu/Gln-tRNA-synth_Ib_cat-dom"/>
</dbReference>
<dbReference type="RefSeq" id="WP_039246468.1">
    <property type="nucleotide sequence ID" value="NZ_JWSY01000017.1"/>
</dbReference>
<dbReference type="NCBIfam" id="TIGR00464">
    <property type="entry name" value="gltX_bact"/>
    <property type="match status" value="1"/>
</dbReference>
<comment type="function">
    <text evidence="8">Catalyzes the attachment of glutamate to tRNA(Glu) in a two-step reaction: glutamate is first activated by ATP to form Glu-AMP and then transferred to the acceptor end of tRNA(Glu).</text>
</comment>
<evidence type="ECO:0000256" key="2">
    <source>
        <dbReference type="ARBA" id="ARBA00022490"/>
    </source>
</evidence>
<proteinExistence type="inferred from homology"/>
<accession>A0A0B4C812</accession>